<dbReference type="RefSeq" id="WP_045110548.1">
    <property type="nucleotide sequence ID" value="NZ_CAWQZC010000025.1"/>
</dbReference>
<evidence type="ECO:0000313" key="8">
    <source>
        <dbReference type="Proteomes" id="UP000182660"/>
    </source>
</evidence>
<name>A0A090IDE4_9GAMM</name>
<dbReference type="Gene3D" id="1.10.10.10">
    <property type="entry name" value="Winged helix-like DNA-binding domain superfamily/Winged helix DNA-binding domain"/>
    <property type="match status" value="1"/>
</dbReference>
<dbReference type="GO" id="GO:0043565">
    <property type="term" value="F:sequence-specific DNA binding"/>
    <property type="evidence" value="ECO:0007669"/>
    <property type="project" value="TreeGrafter"/>
</dbReference>
<accession>A0A090IDE4</accession>
<feature type="domain" description="HTH lysR-type" evidence="5">
    <location>
        <begin position="6"/>
        <end position="63"/>
    </location>
</feature>
<dbReference type="GO" id="GO:0003700">
    <property type="term" value="F:DNA-binding transcription factor activity"/>
    <property type="evidence" value="ECO:0007669"/>
    <property type="project" value="InterPro"/>
</dbReference>
<dbReference type="PANTHER" id="PTHR30537:SF5">
    <property type="entry name" value="HTH-TYPE TRANSCRIPTIONAL ACTIVATOR TTDR-RELATED"/>
    <property type="match status" value="1"/>
</dbReference>
<evidence type="ECO:0000256" key="3">
    <source>
        <dbReference type="ARBA" id="ARBA00023125"/>
    </source>
</evidence>
<dbReference type="PROSITE" id="PS50931">
    <property type="entry name" value="HTH_LYSR"/>
    <property type="match status" value="1"/>
</dbReference>
<dbReference type="FunFam" id="1.10.10.10:FF:000001">
    <property type="entry name" value="LysR family transcriptional regulator"/>
    <property type="match status" value="1"/>
</dbReference>
<reference evidence="6 8" key="1">
    <citation type="submission" date="2016-11" db="EMBL/GenBank/DDBJ databases">
        <authorList>
            <person name="Klemetsen T."/>
        </authorList>
    </citation>
    <scope>NUCLEOTIDE SEQUENCE [LARGE SCALE GENOMIC DNA]</scope>
    <source>
        <strain evidence="6">MT 2528</strain>
    </source>
</reference>
<dbReference type="Proteomes" id="UP000183794">
    <property type="component" value="Unassembled WGS sequence"/>
</dbReference>
<dbReference type="PATRIC" id="fig|80854.5.peg.2512"/>
<evidence type="ECO:0000256" key="1">
    <source>
        <dbReference type="ARBA" id="ARBA00009437"/>
    </source>
</evidence>
<dbReference type="GO" id="GO:0006351">
    <property type="term" value="P:DNA-templated transcription"/>
    <property type="evidence" value="ECO:0007669"/>
    <property type="project" value="TreeGrafter"/>
</dbReference>
<dbReference type="Pfam" id="PF03466">
    <property type="entry name" value="LysR_substrate"/>
    <property type="match status" value="1"/>
</dbReference>
<dbReference type="SUPFAM" id="SSF46785">
    <property type="entry name" value="Winged helix' DNA-binding domain"/>
    <property type="match status" value="1"/>
</dbReference>
<dbReference type="InterPro" id="IPR058163">
    <property type="entry name" value="LysR-type_TF_proteobact-type"/>
</dbReference>
<dbReference type="HOGENOM" id="CLU_039613_16_2_6"/>
<evidence type="ECO:0000256" key="2">
    <source>
        <dbReference type="ARBA" id="ARBA00023015"/>
    </source>
</evidence>
<dbReference type="InterPro" id="IPR005119">
    <property type="entry name" value="LysR_subst-bd"/>
</dbReference>
<dbReference type="Proteomes" id="UP000182660">
    <property type="component" value="Unassembled WGS sequence"/>
</dbReference>
<dbReference type="Gene3D" id="3.40.190.290">
    <property type="match status" value="1"/>
</dbReference>
<evidence type="ECO:0000256" key="4">
    <source>
        <dbReference type="ARBA" id="ARBA00023163"/>
    </source>
</evidence>
<dbReference type="GeneID" id="61297413"/>
<gene>
    <name evidence="6" type="ORF">MT2528_3598</name>
    <name evidence="7" type="ORF">NVI5450_3793</name>
</gene>
<dbReference type="EMBL" id="FPLJ01000079">
    <property type="protein sequence ID" value="SGY98325.1"/>
    <property type="molecule type" value="Genomic_DNA"/>
</dbReference>
<dbReference type="CDD" id="cd08422">
    <property type="entry name" value="PBP2_CrgA_like"/>
    <property type="match status" value="1"/>
</dbReference>
<dbReference type="InterPro" id="IPR000847">
    <property type="entry name" value="LysR_HTH_N"/>
</dbReference>
<keyword evidence="8" id="KW-1185">Reference proteome</keyword>
<dbReference type="PRINTS" id="PR00039">
    <property type="entry name" value="HTHLYSR"/>
</dbReference>
<dbReference type="AlphaFoldDB" id="A0A090IDE4"/>
<evidence type="ECO:0000313" key="9">
    <source>
        <dbReference type="Proteomes" id="UP000183794"/>
    </source>
</evidence>
<protein>
    <submittedName>
        <fullName evidence="7">Transcriptional regulator, LysR family</fullName>
    </submittedName>
</protein>
<evidence type="ECO:0000259" key="5">
    <source>
        <dbReference type="PROSITE" id="PS50931"/>
    </source>
</evidence>
<keyword evidence="3" id="KW-0238">DNA-binding</keyword>
<reference evidence="7 9" key="2">
    <citation type="submission" date="2016-11" db="EMBL/GenBank/DDBJ databases">
        <authorList>
            <person name="Jaros S."/>
            <person name="Januszkiewicz K."/>
            <person name="Wedrychowicz H."/>
        </authorList>
    </citation>
    <scope>NUCLEOTIDE SEQUENCE [LARGE SCALE GENOMIC DNA]</scope>
    <source>
        <strain evidence="7">NVI 5450</strain>
    </source>
</reference>
<dbReference type="STRING" id="80854.MVIS_2358"/>
<evidence type="ECO:0000313" key="7">
    <source>
        <dbReference type="EMBL" id="SGZ12134.1"/>
    </source>
</evidence>
<dbReference type="SUPFAM" id="SSF53850">
    <property type="entry name" value="Periplasmic binding protein-like II"/>
    <property type="match status" value="1"/>
</dbReference>
<keyword evidence="4" id="KW-0804">Transcription</keyword>
<dbReference type="InterPro" id="IPR036388">
    <property type="entry name" value="WH-like_DNA-bd_sf"/>
</dbReference>
<dbReference type="InterPro" id="IPR036390">
    <property type="entry name" value="WH_DNA-bd_sf"/>
</dbReference>
<dbReference type="Pfam" id="PF00126">
    <property type="entry name" value="HTH_1"/>
    <property type="match status" value="1"/>
</dbReference>
<organism evidence="7 9">
    <name type="scientific">Moritella viscosa</name>
    <dbReference type="NCBI Taxonomy" id="80854"/>
    <lineage>
        <taxon>Bacteria</taxon>
        <taxon>Pseudomonadati</taxon>
        <taxon>Pseudomonadota</taxon>
        <taxon>Gammaproteobacteria</taxon>
        <taxon>Alteromonadales</taxon>
        <taxon>Moritellaceae</taxon>
        <taxon>Moritella</taxon>
    </lineage>
</organism>
<dbReference type="PANTHER" id="PTHR30537">
    <property type="entry name" value="HTH-TYPE TRANSCRIPTIONAL REGULATOR"/>
    <property type="match status" value="1"/>
</dbReference>
<keyword evidence="2" id="KW-0805">Transcription regulation</keyword>
<comment type="similarity">
    <text evidence="1">Belongs to the LysR transcriptional regulatory family.</text>
</comment>
<dbReference type="KEGG" id="mvs:MVIS_2358"/>
<dbReference type="OrthoDB" id="9786526at2"/>
<sequence>MHVSFEQLKSMVVYAQIVEQGTLSAAARHLNLSRAVVSYHLKKLETQLGLKLLNRTTRNFTLTEAGQQYYQHCQEIAQQAEAANQQIENLKHEPEGLIKITCPVNVGLQIIVPALNMFKVQFPKIELDIMLTDDIVNIMQEGIDLAIRGAPLTDSGLQARKLISMKTCLCASPDYLNKYGRPKNPTELVEHSWVLYKLSSSTLTLTKGSRAYSVKPKGSISTNNAAARTAFVEGGHGIARIPFYDAAPKIETNKLELLLSDYELSNIDLYGVFPPGSAGSKKHRVLLAFLREHFNHLSKICDRDRTITF</sequence>
<dbReference type="EMBL" id="FPLD01000102">
    <property type="protein sequence ID" value="SGZ12134.1"/>
    <property type="molecule type" value="Genomic_DNA"/>
</dbReference>
<evidence type="ECO:0000313" key="6">
    <source>
        <dbReference type="EMBL" id="SGY98325.1"/>
    </source>
</evidence>
<proteinExistence type="inferred from homology"/>